<dbReference type="PANTHER" id="PTHR13468">
    <property type="entry name" value="DEK PROTEIN"/>
    <property type="match status" value="1"/>
</dbReference>
<keyword evidence="2" id="KW-1185">Reference proteome</keyword>
<evidence type="ECO:0000313" key="2">
    <source>
        <dbReference type="Proteomes" id="UP001358586"/>
    </source>
</evidence>
<sequence length="184" mass="20502">MESLKTHIFILIFGYSSSNMIVGRGQGDLEKIGVGRGLVRGGVSRRFGRGRGHEHERDGPIAVFKLSKRKADDNLQMLHIILFGKKVKPHNLKRNIGQFSGYVWVENESLPNYWNLESLHATTDVLLADKEQAAKQDYEKEILNKRIAKLSGGVAVIQGVCWNSQFGIQRLSAETGAASIYCGF</sequence>
<comment type="caution">
    <text evidence="1">The sequence shown here is derived from an EMBL/GenBank/DDBJ whole genome shotgun (WGS) entry which is preliminary data.</text>
</comment>
<dbReference type="PANTHER" id="PTHR13468:SF1">
    <property type="entry name" value="PROTEIN DEK"/>
    <property type="match status" value="1"/>
</dbReference>
<organism evidence="1 2">
    <name type="scientific">Gossypium arboreum</name>
    <name type="common">Tree cotton</name>
    <name type="synonym">Gossypium nanking</name>
    <dbReference type="NCBI Taxonomy" id="29729"/>
    <lineage>
        <taxon>Eukaryota</taxon>
        <taxon>Viridiplantae</taxon>
        <taxon>Streptophyta</taxon>
        <taxon>Embryophyta</taxon>
        <taxon>Tracheophyta</taxon>
        <taxon>Spermatophyta</taxon>
        <taxon>Magnoliopsida</taxon>
        <taxon>eudicotyledons</taxon>
        <taxon>Gunneridae</taxon>
        <taxon>Pentapetalae</taxon>
        <taxon>rosids</taxon>
        <taxon>malvids</taxon>
        <taxon>Malvales</taxon>
        <taxon>Malvaceae</taxon>
        <taxon>Malvoideae</taxon>
        <taxon>Gossypium</taxon>
    </lineage>
</organism>
<evidence type="ECO:0000313" key="1">
    <source>
        <dbReference type="EMBL" id="KAK5784816.1"/>
    </source>
</evidence>
<reference evidence="1 2" key="1">
    <citation type="submission" date="2023-03" db="EMBL/GenBank/DDBJ databases">
        <title>WGS of Gossypium arboreum.</title>
        <authorList>
            <person name="Yu D."/>
        </authorList>
    </citation>
    <scope>NUCLEOTIDE SEQUENCE [LARGE SCALE GENOMIC DNA]</scope>
    <source>
        <tissue evidence="1">Leaf</tissue>
    </source>
</reference>
<gene>
    <name evidence="1" type="ORF">PVK06_039354</name>
</gene>
<dbReference type="InterPro" id="IPR044198">
    <property type="entry name" value="DEK"/>
</dbReference>
<accession>A0ABR0N2M9</accession>
<protein>
    <submittedName>
        <fullName evidence="1">Uncharacterized protein</fullName>
    </submittedName>
</protein>
<proteinExistence type="predicted"/>
<name>A0ABR0N2M9_GOSAR</name>
<dbReference type="EMBL" id="JARKNE010000011">
    <property type="protein sequence ID" value="KAK5784816.1"/>
    <property type="molecule type" value="Genomic_DNA"/>
</dbReference>
<dbReference type="Proteomes" id="UP001358586">
    <property type="component" value="Chromosome 11"/>
</dbReference>